<gene>
    <name evidence="2" type="ORF">GBAR_LOCUS7536</name>
</gene>
<feature type="compositionally biased region" description="Basic and acidic residues" evidence="1">
    <location>
        <begin position="114"/>
        <end position="128"/>
    </location>
</feature>
<proteinExistence type="predicted"/>
<evidence type="ECO:0000313" key="2">
    <source>
        <dbReference type="EMBL" id="CAI8011752.1"/>
    </source>
</evidence>
<accession>A0AA35RIN6</accession>
<dbReference type="Gene3D" id="6.10.280.120">
    <property type="entry name" value="Growth arrest and DNA-damage-inducible proteins-interacting protein 1"/>
    <property type="match status" value="1"/>
</dbReference>
<evidence type="ECO:0000256" key="1">
    <source>
        <dbReference type="SAM" id="MobiDB-lite"/>
    </source>
</evidence>
<protein>
    <recommendedName>
        <fullName evidence="4">MRPL25 domain-containing protein</fullName>
    </recommendedName>
</protein>
<name>A0AA35RIN6_GEOBA</name>
<dbReference type="Proteomes" id="UP001174909">
    <property type="component" value="Unassembled WGS sequence"/>
</dbReference>
<sequence length="153" mass="18094">MREYPYGGRVLEMAGQRTAAELVTRVQQLARPRYVGGVWKKPLVSGRELAAARRAFLAEGGVEWPAKPLRDRGADKPFKLSRKEREREQRKVLIEENMRRMPQMVAEYRKQRREQREAGRRAKEKTEEQRYLLATGKMKEEGPHWQIFKDTKR</sequence>
<evidence type="ECO:0000313" key="3">
    <source>
        <dbReference type="Proteomes" id="UP001174909"/>
    </source>
</evidence>
<evidence type="ECO:0008006" key="4">
    <source>
        <dbReference type="Google" id="ProtNLM"/>
    </source>
</evidence>
<feature type="region of interest" description="Disordered" evidence="1">
    <location>
        <begin position="66"/>
        <end position="87"/>
    </location>
</feature>
<reference evidence="2" key="1">
    <citation type="submission" date="2023-03" db="EMBL/GenBank/DDBJ databases">
        <authorList>
            <person name="Steffen K."/>
            <person name="Cardenas P."/>
        </authorList>
    </citation>
    <scope>NUCLEOTIDE SEQUENCE</scope>
</reference>
<dbReference type="EMBL" id="CASHTH010001120">
    <property type="protein sequence ID" value="CAI8011752.1"/>
    <property type="molecule type" value="Genomic_DNA"/>
</dbReference>
<feature type="region of interest" description="Disordered" evidence="1">
    <location>
        <begin position="108"/>
        <end position="128"/>
    </location>
</feature>
<feature type="compositionally biased region" description="Basic and acidic residues" evidence="1">
    <location>
        <begin position="68"/>
        <end position="87"/>
    </location>
</feature>
<dbReference type="InterPro" id="IPR043035">
    <property type="entry name" value="Ribosomal_mL64_sf"/>
</dbReference>
<keyword evidence="3" id="KW-1185">Reference proteome</keyword>
<dbReference type="AlphaFoldDB" id="A0AA35RIN6"/>
<comment type="caution">
    <text evidence="2">The sequence shown here is derived from an EMBL/GenBank/DDBJ whole genome shotgun (WGS) entry which is preliminary data.</text>
</comment>
<organism evidence="2 3">
    <name type="scientific">Geodia barretti</name>
    <name type="common">Barrett's horny sponge</name>
    <dbReference type="NCBI Taxonomy" id="519541"/>
    <lineage>
        <taxon>Eukaryota</taxon>
        <taxon>Metazoa</taxon>
        <taxon>Porifera</taxon>
        <taxon>Demospongiae</taxon>
        <taxon>Heteroscleromorpha</taxon>
        <taxon>Tetractinellida</taxon>
        <taxon>Astrophorina</taxon>
        <taxon>Geodiidae</taxon>
        <taxon>Geodia</taxon>
    </lineage>
</organism>